<proteinExistence type="predicted"/>
<dbReference type="RefSeq" id="WP_120194170.1">
    <property type="nucleotide sequence ID" value="NZ_RAPK01000011.1"/>
</dbReference>
<name>A0A419UWU4_9BACL</name>
<keyword evidence="3" id="KW-1185">Reference proteome</keyword>
<feature type="transmembrane region" description="Helical" evidence="1">
    <location>
        <begin position="73"/>
        <end position="91"/>
    </location>
</feature>
<keyword evidence="1" id="KW-0812">Transmembrane</keyword>
<dbReference type="Proteomes" id="UP000285120">
    <property type="component" value="Unassembled WGS sequence"/>
</dbReference>
<dbReference type="EMBL" id="RAPK01000011">
    <property type="protein sequence ID" value="RKD69612.1"/>
    <property type="molecule type" value="Genomic_DNA"/>
</dbReference>
<gene>
    <name evidence="2" type="ORF">ATL39_3036</name>
</gene>
<protein>
    <submittedName>
        <fullName evidence="2">Uncharacterized protein</fullName>
    </submittedName>
</protein>
<reference evidence="2 3" key="1">
    <citation type="submission" date="2018-09" db="EMBL/GenBank/DDBJ databases">
        <title>Genomic Encyclopedia of Archaeal and Bacterial Type Strains, Phase II (KMG-II): from individual species to whole genera.</title>
        <authorList>
            <person name="Goeker M."/>
        </authorList>
    </citation>
    <scope>NUCLEOTIDE SEQUENCE [LARGE SCALE GENOMIC DNA]</scope>
    <source>
        <strain evidence="2 3">DSM 17008</strain>
    </source>
</reference>
<comment type="caution">
    <text evidence="2">The sequence shown here is derived from an EMBL/GenBank/DDBJ whole genome shotgun (WGS) entry which is preliminary data.</text>
</comment>
<sequence length="140" mass="15740">MKKKNAIFHGLSFILGIFTFAVFFGVATAADSMLTGLAVGATISFFFRFTVYKHFKKESMTTFDQDFDGTKNPIVYFAILTILMTGFLFTFEGLWMSMLIGGIIAAVSLLIILGGYFFSMTQQGYQLKKGKWIVQEETKE</sequence>
<evidence type="ECO:0000313" key="3">
    <source>
        <dbReference type="Proteomes" id="UP000285120"/>
    </source>
</evidence>
<feature type="transmembrane region" description="Helical" evidence="1">
    <location>
        <begin position="7"/>
        <end position="27"/>
    </location>
</feature>
<accession>A0A419UWU4</accession>
<evidence type="ECO:0000256" key="1">
    <source>
        <dbReference type="SAM" id="Phobius"/>
    </source>
</evidence>
<organism evidence="2 3">
    <name type="scientific">Sinobaca qinghaiensis</name>
    <dbReference type="NCBI Taxonomy" id="342944"/>
    <lineage>
        <taxon>Bacteria</taxon>
        <taxon>Bacillati</taxon>
        <taxon>Bacillota</taxon>
        <taxon>Bacilli</taxon>
        <taxon>Bacillales</taxon>
        <taxon>Sporolactobacillaceae</taxon>
        <taxon>Sinobaca</taxon>
    </lineage>
</organism>
<dbReference type="AlphaFoldDB" id="A0A419UWU4"/>
<feature type="transmembrane region" description="Helical" evidence="1">
    <location>
        <begin position="97"/>
        <end position="119"/>
    </location>
</feature>
<feature type="transmembrane region" description="Helical" evidence="1">
    <location>
        <begin position="33"/>
        <end position="52"/>
    </location>
</feature>
<keyword evidence="1" id="KW-1133">Transmembrane helix</keyword>
<evidence type="ECO:0000313" key="2">
    <source>
        <dbReference type="EMBL" id="RKD69612.1"/>
    </source>
</evidence>
<keyword evidence="1" id="KW-0472">Membrane</keyword>